<dbReference type="OrthoDB" id="7163282at2"/>
<evidence type="ECO:0000256" key="2">
    <source>
        <dbReference type="ARBA" id="ARBA00023043"/>
    </source>
</evidence>
<dbReference type="eggNOG" id="COG0666">
    <property type="taxonomic scope" value="Bacteria"/>
</dbReference>
<dbReference type="InterPro" id="IPR002110">
    <property type="entry name" value="Ankyrin_rpt"/>
</dbReference>
<sequence>MELAIANDDPACVDAILQSLQGTLATASTQEEVSANQECIDRLLTRVGKISGKAVLHFAAEKAPELVDRILDLSSNGEALLGIKDARGLLPVHHNRDIEAFYRPLCAKKYGVSDTGPTAAQIDDLKESVILHKKIADGDKSVLQTLFLEDESNVYRCIDTAGGTKSILEVAAESGRSDLVRFILLEHKKLQEKSKNKCKELEAELEKIAVLQIPEMREKFNDLEAERMFQDGMQRARSDSMSSHANATLLRVLSTQEPQDWHQEVINSADLREETLVATLLDSGANPLVTAVQSGNNPVAQKILSEAKECADDDLKDSLIKNQDVVGLLRYGFGSAGLYDATSTPSKDPGKYKAEFEPSRAAFALVREEMNVLRAQVTSKFSGKGALLTYAHALSMDTPEADNIKDKLNGFEDGDRALLSVRSPDGHNIGTLIAAFGGIAQWQAYANKYSKLKAADSGGVSPAANVSADIGSPFQVALLAKHFANSGPEKRRRAILFDYLVQHYLDDVFTPNVNGENLLHTAVRCNDVEVLELMLTHAAYTSTVTFSALNQRNGAGRNVLELAVYMDNASMVKVMLESVLARHGAGATSTLLLKSHLLHTAVATNNEAMLKLIASMQKMLNVITAPEQKLLLENQKDPQGRDPFVLAVEMGNFSAVKVMHKAGLQMNVESVKRAIAGLPASFDENELNKLIEFLKLNKGESAALLAEREKRLRETLPPKPLLAAEPQSAKVREGFIDQVCCLAENESKLFKKQSSHAHSNVLSKFQQEYNKSAASLKEDITSDRIDAALASMRLYAGLMDSADDRGGIINAILESNNLQLAKIAVQGSNKFIKNSSGDNLLNCIIKRASDETLRELVAECMRAGYSIAEISGDETSTFQLLEARDPTFAAGLRSTYEKESAKSTSLMNCLEDVLQSANVGEKSRAASALLAEMNSFPKGYNFPVFSQIFSQILSEEIHGEHSLVTKRLGMLCYFFKGVSYFGEKSPENGDTVLHMLFKVLKSAPAAIVEVRDALKAVLANEHFSPELLLEKNYYGVSALDVLAGVKGSGYLLDVIRKAVPDFEDKISFARMLMLSVLEADLDETREFLERHQGSLLDVNAEDEDGISSLECAILNSNVPMCKLLLEYGAEINTIDAYGRNFLDKLLDHSLEIGVQPNPEMVSLLVSRGVDLMHSSGGLTTLERFKRFEQKRDVHRARLAVLMDKPELCQDDYTELRVLMNAQLDRDYCQILHEAALERERLNKEVSGQVASALYVASSVTFVKNIKSIVSAPFRLAKDKSAASIVGGVLCVNVDENASIDTDELFSSAKPYGIRCSNLSFNGGKDVVKVERRADGLTNYVPKSGCVIVSVEAKVKGNDKKVDIFMNSDGSISFGSRKNSDKLTSLFKEGKIDFTSSGVYVDGIPLEKAFGSAPKKPVVHKQLHEVAKTLREAGASGAEDVHTHQGHAPTGGTQHVAERRGDIT</sequence>
<dbReference type="Gene3D" id="1.25.40.20">
    <property type="entry name" value="Ankyrin repeat-containing domain"/>
    <property type="match status" value="3"/>
</dbReference>
<reference evidence="6 7" key="1">
    <citation type="journal article" date="2009" name="Nucleic Acids Res.">
        <title>Analysis of complete genome sequence of Neorickettsia risticii: causative agent of Potomac horse fever.</title>
        <authorList>
            <person name="Lin M."/>
            <person name="Zhang C."/>
            <person name="Gibson K."/>
            <person name="Rikihisa Y."/>
        </authorList>
    </citation>
    <scope>NUCLEOTIDE SEQUENCE [LARGE SCALE GENOMIC DNA]</scope>
    <source>
        <strain evidence="6 7">Illinois</strain>
    </source>
</reference>
<name>C6V4Y4_NEORI</name>
<evidence type="ECO:0000313" key="7">
    <source>
        <dbReference type="Proteomes" id="UP000001627"/>
    </source>
</evidence>
<dbReference type="PANTHER" id="PTHR24198:SF165">
    <property type="entry name" value="ANKYRIN REPEAT-CONTAINING PROTEIN-RELATED"/>
    <property type="match status" value="1"/>
</dbReference>
<dbReference type="PROSITE" id="PS50297">
    <property type="entry name" value="ANK_REP_REGION"/>
    <property type="match status" value="1"/>
</dbReference>
<protein>
    <submittedName>
        <fullName evidence="6">Ankyrin repeat protein</fullName>
    </submittedName>
</protein>
<dbReference type="Proteomes" id="UP000001627">
    <property type="component" value="Chromosome"/>
</dbReference>
<evidence type="ECO:0000256" key="5">
    <source>
        <dbReference type="SAM" id="MobiDB-lite"/>
    </source>
</evidence>
<keyword evidence="7" id="KW-1185">Reference proteome</keyword>
<feature type="repeat" description="ANK" evidence="3">
    <location>
        <begin position="514"/>
        <end position="546"/>
    </location>
</feature>
<feature type="coiled-coil region" evidence="4">
    <location>
        <begin position="184"/>
        <end position="211"/>
    </location>
</feature>
<evidence type="ECO:0000256" key="1">
    <source>
        <dbReference type="ARBA" id="ARBA00022737"/>
    </source>
</evidence>
<dbReference type="STRING" id="434131.NRI_0469"/>
<evidence type="ECO:0000256" key="4">
    <source>
        <dbReference type="SAM" id="Coils"/>
    </source>
</evidence>
<dbReference type="PROSITE" id="PS50088">
    <property type="entry name" value="ANK_REPEAT"/>
    <property type="match status" value="2"/>
</dbReference>
<organism evidence="6 7">
    <name type="scientific">Neorickettsia risticii (strain Illinois)</name>
    <dbReference type="NCBI Taxonomy" id="434131"/>
    <lineage>
        <taxon>Bacteria</taxon>
        <taxon>Pseudomonadati</taxon>
        <taxon>Pseudomonadota</taxon>
        <taxon>Alphaproteobacteria</taxon>
        <taxon>Rickettsiales</taxon>
        <taxon>Anaplasmataceae</taxon>
        <taxon>Neorickettsia</taxon>
    </lineage>
</organism>
<feature type="region of interest" description="Disordered" evidence="5">
    <location>
        <begin position="1433"/>
        <end position="1463"/>
    </location>
</feature>
<dbReference type="HOGENOM" id="CLU_002020_0_0_5"/>
<accession>C6V4Y4</accession>
<dbReference type="InterPro" id="IPR036770">
    <property type="entry name" value="Ankyrin_rpt-contain_sf"/>
</dbReference>
<dbReference type="SMART" id="SM00248">
    <property type="entry name" value="ANK"/>
    <property type="match status" value="8"/>
</dbReference>
<feature type="repeat" description="ANK" evidence="3">
    <location>
        <begin position="1104"/>
        <end position="1136"/>
    </location>
</feature>
<dbReference type="RefSeq" id="WP_015816337.1">
    <property type="nucleotide sequence ID" value="NC_013009.1"/>
</dbReference>
<keyword evidence="4" id="KW-0175">Coiled coil</keyword>
<keyword evidence="1" id="KW-0677">Repeat</keyword>
<dbReference type="PANTHER" id="PTHR24198">
    <property type="entry name" value="ANKYRIN REPEAT AND PROTEIN KINASE DOMAIN-CONTAINING PROTEIN"/>
    <property type="match status" value="1"/>
</dbReference>
<gene>
    <name evidence="6" type="ordered locus">NRI_0469</name>
</gene>
<dbReference type="EMBL" id="CP001431">
    <property type="protein sequence ID" value="ACT69450.1"/>
    <property type="molecule type" value="Genomic_DNA"/>
</dbReference>
<evidence type="ECO:0000313" key="6">
    <source>
        <dbReference type="EMBL" id="ACT69450.1"/>
    </source>
</evidence>
<proteinExistence type="predicted"/>
<evidence type="ECO:0000256" key="3">
    <source>
        <dbReference type="PROSITE-ProRule" id="PRU00023"/>
    </source>
</evidence>
<dbReference type="PeptideAtlas" id="C6V4Y4"/>
<keyword evidence="2 3" id="KW-0040">ANK repeat</keyword>
<dbReference type="SUPFAM" id="SSF48403">
    <property type="entry name" value="Ankyrin repeat"/>
    <property type="match status" value="1"/>
</dbReference>
<dbReference type="KEGG" id="nri:NRI_0469"/>